<sequence>MKKRSIYVSLTITLSALVIAACSPNSKTVSSEGTTTSEPKTEGKKTSSLKFTLDKNKPPYEDLKKDWNSVNFDKYFLMGAQQAWKTWPRAGEIWQGADYSKYGYALSTETYTWIAYPDKKIEKMYSKDLPKDIREKVEIPILFYKDTLKGKDIAGTIEKDNYFDQPYQDTQYETLPKSTVHFAISSHEMFHGFQASWETSGQKYKNIMDSDYQESLEKSNEDKEARKIRANLMESLRKAIVFPEKEKEYLETAKYWNTKYQTEHSEDAEFVKGSDIHEGSARYFDDAMSVRSVLGMDAPKDEIFKAYQKMVTLDFKEEKDIRGPDEAYELGGFAGMLLEKHNDNLDWQERVQKGERLIDILLEDYEAKLPTE</sequence>
<evidence type="ECO:0000313" key="4">
    <source>
        <dbReference type="Proteomes" id="UP000094068"/>
    </source>
</evidence>
<name>A0A1E5GF83_9ENTE</name>
<evidence type="ECO:0008006" key="5">
    <source>
        <dbReference type="Google" id="ProtNLM"/>
    </source>
</evidence>
<proteinExistence type="predicted"/>
<evidence type="ECO:0000313" key="3">
    <source>
        <dbReference type="EMBL" id="OEG11368.1"/>
    </source>
</evidence>
<dbReference type="Proteomes" id="UP000094068">
    <property type="component" value="Unassembled WGS sequence"/>
</dbReference>
<dbReference type="AlphaFoldDB" id="A0A1E5GF83"/>
<feature type="chain" id="PRO_5038901378" description="Aminopeptidase" evidence="2">
    <location>
        <begin position="21"/>
        <end position="372"/>
    </location>
</feature>
<feature type="signal peptide" evidence="2">
    <location>
        <begin position="1"/>
        <end position="20"/>
    </location>
</feature>
<reference evidence="4" key="1">
    <citation type="submission" date="2016-09" db="EMBL/GenBank/DDBJ databases">
        <authorList>
            <person name="Gulvik C.A."/>
        </authorList>
    </citation>
    <scope>NUCLEOTIDE SEQUENCE [LARGE SCALE GENOMIC DNA]</scope>
    <source>
        <strain evidence="4">DSM 23328</strain>
    </source>
</reference>
<feature type="compositionally biased region" description="Polar residues" evidence="1">
    <location>
        <begin position="26"/>
        <end position="38"/>
    </location>
</feature>
<organism evidence="3 4">
    <name type="scientific">Enterococcus ureasiticus</name>
    <dbReference type="NCBI Taxonomy" id="903984"/>
    <lineage>
        <taxon>Bacteria</taxon>
        <taxon>Bacillati</taxon>
        <taxon>Bacillota</taxon>
        <taxon>Bacilli</taxon>
        <taxon>Lactobacillales</taxon>
        <taxon>Enterococcaceae</taxon>
        <taxon>Enterococcus</taxon>
    </lineage>
</organism>
<gene>
    <name evidence="3" type="ORF">BCR21_08705</name>
</gene>
<dbReference type="OrthoDB" id="2078524at2"/>
<accession>A0A1E5GF83</accession>
<evidence type="ECO:0000256" key="1">
    <source>
        <dbReference type="SAM" id="MobiDB-lite"/>
    </source>
</evidence>
<evidence type="ECO:0000256" key="2">
    <source>
        <dbReference type="SAM" id="SignalP"/>
    </source>
</evidence>
<dbReference type="EMBL" id="MIJZ01000013">
    <property type="protein sequence ID" value="OEG11368.1"/>
    <property type="molecule type" value="Genomic_DNA"/>
</dbReference>
<feature type="region of interest" description="Disordered" evidence="1">
    <location>
        <begin position="26"/>
        <end position="48"/>
    </location>
</feature>
<keyword evidence="2" id="KW-0732">Signal</keyword>
<dbReference type="RefSeq" id="WP_069646140.1">
    <property type="nucleotide sequence ID" value="NZ_MIJZ01000013.1"/>
</dbReference>
<protein>
    <recommendedName>
        <fullName evidence="5">Aminopeptidase</fullName>
    </recommendedName>
</protein>
<dbReference type="PROSITE" id="PS51257">
    <property type="entry name" value="PROKAR_LIPOPROTEIN"/>
    <property type="match status" value="1"/>
</dbReference>
<keyword evidence="4" id="KW-1185">Reference proteome</keyword>
<comment type="caution">
    <text evidence="3">The sequence shown here is derived from an EMBL/GenBank/DDBJ whole genome shotgun (WGS) entry which is preliminary data.</text>
</comment>